<evidence type="ECO:0000313" key="4">
    <source>
        <dbReference type="Proteomes" id="UP001164929"/>
    </source>
</evidence>
<dbReference type="AlphaFoldDB" id="A0AAD6QYC5"/>
<sequence length="106" mass="12296">MSNCDGYFLFIWLSAHCLVLKVHSLNQVGEWVLFTICIYSDYFLITFMVKHVCKLCYMQISSLTLLLSSLVFCAVCSWHCWACFVFCYFTCTPKNSNILRHGSFCS</sequence>
<gene>
    <name evidence="3" type="ORF">NC653_014817</name>
</gene>
<keyword evidence="1" id="KW-0812">Transmembrane</keyword>
<feature type="chain" id="PRO_5041929250" evidence="2">
    <location>
        <begin position="25"/>
        <end position="106"/>
    </location>
</feature>
<keyword evidence="2" id="KW-0732">Signal</keyword>
<evidence type="ECO:0000313" key="3">
    <source>
        <dbReference type="EMBL" id="KAJ6998772.1"/>
    </source>
</evidence>
<feature type="transmembrane region" description="Helical" evidence="1">
    <location>
        <begin position="65"/>
        <end position="89"/>
    </location>
</feature>
<dbReference type="EMBL" id="JAQIZT010000005">
    <property type="protein sequence ID" value="KAJ6998772.1"/>
    <property type="molecule type" value="Genomic_DNA"/>
</dbReference>
<feature type="signal peptide" evidence="2">
    <location>
        <begin position="1"/>
        <end position="24"/>
    </location>
</feature>
<comment type="caution">
    <text evidence="3">The sequence shown here is derived from an EMBL/GenBank/DDBJ whole genome shotgun (WGS) entry which is preliminary data.</text>
</comment>
<keyword evidence="1" id="KW-0472">Membrane</keyword>
<keyword evidence="4" id="KW-1185">Reference proteome</keyword>
<protein>
    <submittedName>
        <fullName evidence="3">Uncharacterized protein</fullName>
    </submittedName>
</protein>
<proteinExistence type="predicted"/>
<organism evidence="3 4">
    <name type="scientific">Populus alba x Populus x berolinensis</name>
    <dbReference type="NCBI Taxonomy" id="444605"/>
    <lineage>
        <taxon>Eukaryota</taxon>
        <taxon>Viridiplantae</taxon>
        <taxon>Streptophyta</taxon>
        <taxon>Embryophyta</taxon>
        <taxon>Tracheophyta</taxon>
        <taxon>Spermatophyta</taxon>
        <taxon>Magnoliopsida</taxon>
        <taxon>eudicotyledons</taxon>
        <taxon>Gunneridae</taxon>
        <taxon>Pentapetalae</taxon>
        <taxon>rosids</taxon>
        <taxon>fabids</taxon>
        <taxon>Malpighiales</taxon>
        <taxon>Salicaceae</taxon>
        <taxon>Saliceae</taxon>
        <taxon>Populus</taxon>
    </lineage>
</organism>
<evidence type="ECO:0000256" key="2">
    <source>
        <dbReference type="SAM" id="SignalP"/>
    </source>
</evidence>
<keyword evidence="1" id="KW-1133">Transmembrane helix</keyword>
<evidence type="ECO:0000256" key="1">
    <source>
        <dbReference type="SAM" id="Phobius"/>
    </source>
</evidence>
<feature type="transmembrane region" description="Helical" evidence="1">
    <location>
        <begin position="31"/>
        <end position="53"/>
    </location>
</feature>
<dbReference type="Proteomes" id="UP001164929">
    <property type="component" value="Chromosome 5"/>
</dbReference>
<reference evidence="3" key="1">
    <citation type="journal article" date="2023" name="Mol. Ecol. Resour.">
        <title>Chromosome-level genome assembly of a triploid poplar Populus alba 'Berolinensis'.</title>
        <authorList>
            <person name="Chen S."/>
            <person name="Yu Y."/>
            <person name="Wang X."/>
            <person name="Wang S."/>
            <person name="Zhang T."/>
            <person name="Zhou Y."/>
            <person name="He R."/>
            <person name="Meng N."/>
            <person name="Wang Y."/>
            <person name="Liu W."/>
            <person name="Liu Z."/>
            <person name="Liu J."/>
            <person name="Guo Q."/>
            <person name="Huang H."/>
            <person name="Sederoff R.R."/>
            <person name="Wang G."/>
            <person name="Qu G."/>
            <person name="Chen S."/>
        </authorList>
    </citation>
    <scope>NUCLEOTIDE SEQUENCE</scope>
    <source>
        <strain evidence="3">SC-2020</strain>
    </source>
</reference>
<accession>A0AAD6QYC5</accession>
<name>A0AAD6QYC5_9ROSI</name>